<evidence type="ECO:0000256" key="1">
    <source>
        <dbReference type="ARBA" id="ARBA00004141"/>
    </source>
</evidence>
<feature type="transmembrane region" description="Helical" evidence="6">
    <location>
        <begin position="39"/>
        <end position="56"/>
    </location>
</feature>
<proteinExistence type="inferred from homology"/>
<feature type="transmembrane region" description="Helical" evidence="6">
    <location>
        <begin position="68"/>
        <end position="90"/>
    </location>
</feature>
<evidence type="ECO:0000256" key="5">
    <source>
        <dbReference type="ARBA" id="ARBA00023136"/>
    </source>
</evidence>
<keyword evidence="4 6" id="KW-1133">Transmembrane helix</keyword>
<feature type="domain" description="EamA" evidence="7">
    <location>
        <begin position="10"/>
        <end position="138"/>
    </location>
</feature>
<evidence type="ECO:0000256" key="2">
    <source>
        <dbReference type="ARBA" id="ARBA00007362"/>
    </source>
</evidence>
<comment type="similarity">
    <text evidence="2">Belongs to the EamA transporter family.</text>
</comment>
<dbReference type="InterPro" id="IPR050638">
    <property type="entry name" value="AA-Vitamin_Transporters"/>
</dbReference>
<keyword evidence="9" id="KW-1185">Reference proteome</keyword>
<dbReference type="RefSeq" id="WP_093154286.1">
    <property type="nucleotide sequence ID" value="NZ_FNBW01000020.1"/>
</dbReference>
<dbReference type="PANTHER" id="PTHR32322:SF2">
    <property type="entry name" value="EAMA DOMAIN-CONTAINING PROTEIN"/>
    <property type="match status" value="1"/>
</dbReference>
<name>A0A8G2BMA9_9PROT</name>
<evidence type="ECO:0000256" key="4">
    <source>
        <dbReference type="ARBA" id="ARBA00022989"/>
    </source>
</evidence>
<feature type="transmembrane region" description="Helical" evidence="6">
    <location>
        <begin position="186"/>
        <end position="204"/>
    </location>
</feature>
<dbReference type="Pfam" id="PF00892">
    <property type="entry name" value="EamA"/>
    <property type="match status" value="2"/>
</dbReference>
<feature type="domain" description="EamA" evidence="7">
    <location>
        <begin position="155"/>
        <end position="289"/>
    </location>
</feature>
<evidence type="ECO:0000256" key="6">
    <source>
        <dbReference type="SAM" id="Phobius"/>
    </source>
</evidence>
<dbReference type="InterPro" id="IPR037185">
    <property type="entry name" value="EmrE-like"/>
</dbReference>
<feature type="transmembrane region" description="Helical" evidence="6">
    <location>
        <begin position="273"/>
        <end position="290"/>
    </location>
</feature>
<accession>A0A8G2BMA9</accession>
<dbReference type="OrthoDB" id="8478621at2"/>
<evidence type="ECO:0000313" key="9">
    <source>
        <dbReference type="Proteomes" id="UP000198615"/>
    </source>
</evidence>
<comment type="caution">
    <text evidence="8">The sequence shown here is derived from an EMBL/GenBank/DDBJ whole genome shotgun (WGS) entry which is preliminary data.</text>
</comment>
<keyword evidence="5 6" id="KW-0472">Membrane</keyword>
<dbReference type="Proteomes" id="UP000198615">
    <property type="component" value="Unassembled WGS sequence"/>
</dbReference>
<reference evidence="8 9" key="1">
    <citation type="submission" date="2016-10" db="EMBL/GenBank/DDBJ databases">
        <authorList>
            <person name="Varghese N."/>
            <person name="Submissions S."/>
        </authorList>
    </citation>
    <scope>NUCLEOTIDE SEQUENCE [LARGE SCALE GENOMIC DNA]</scope>
    <source>
        <strain evidence="8 9">DSM 18839</strain>
    </source>
</reference>
<evidence type="ECO:0000259" key="7">
    <source>
        <dbReference type="Pfam" id="PF00892"/>
    </source>
</evidence>
<keyword evidence="3 6" id="KW-0812">Transmembrane</keyword>
<evidence type="ECO:0000256" key="3">
    <source>
        <dbReference type="ARBA" id="ARBA00022692"/>
    </source>
</evidence>
<feature type="transmembrane region" description="Helical" evidence="6">
    <location>
        <begin position="96"/>
        <end position="116"/>
    </location>
</feature>
<dbReference type="EMBL" id="FNBW01000020">
    <property type="protein sequence ID" value="SDG52189.1"/>
    <property type="molecule type" value="Genomic_DNA"/>
</dbReference>
<dbReference type="AlphaFoldDB" id="A0A8G2BMA9"/>
<dbReference type="PANTHER" id="PTHR32322">
    <property type="entry name" value="INNER MEMBRANE TRANSPORTER"/>
    <property type="match status" value="1"/>
</dbReference>
<feature type="transmembrane region" description="Helical" evidence="6">
    <location>
        <begin position="153"/>
        <end position="174"/>
    </location>
</feature>
<comment type="subcellular location">
    <subcellularLocation>
        <location evidence="1">Membrane</location>
        <topology evidence="1">Multi-pass membrane protein</topology>
    </subcellularLocation>
</comment>
<feature type="transmembrane region" description="Helical" evidence="6">
    <location>
        <begin position="248"/>
        <end position="267"/>
    </location>
</feature>
<protein>
    <submittedName>
        <fullName evidence="8">EamA-like transporter family protein</fullName>
    </submittedName>
</protein>
<feature type="transmembrane region" description="Helical" evidence="6">
    <location>
        <begin position="216"/>
        <end position="236"/>
    </location>
</feature>
<dbReference type="InterPro" id="IPR000620">
    <property type="entry name" value="EamA_dom"/>
</dbReference>
<feature type="transmembrane region" description="Helical" evidence="6">
    <location>
        <begin position="123"/>
        <end position="141"/>
    </location>
</feature>
<dbReference type="GO" id="GO:0016020">
    <property type="term" value="C:membrane"/>
    <property type="evidence" value="ECO:0007669"/>
    <property type="project" value="UniProtKB-SubCell"/>
</dbReference>
<organism evidence="8 9">
    <name type="scientific">Thalassobaculum litoreum DSM 18839</name>
    <dbReference type="NCBI Taxonomy" id="1123362"/>
    <lineage>
        <taxon>Bacteria</taxon>
        <taxon>Pseudomonadati</taxon>
        <taxon>Pseudomonadota</taxon>
        <taxon>Alphaproteobacteria</taxon>
        <taxon>Rhodospirillales</taxon>
        <taxon>Thalassobaculaceae</taxon>
        <taxon>Thalassobaculum</taxon>
    </lineage>
</organism>
<gene>
    <name evidence="8" type="ORF">SAMN05660686_04702</name>
</gene>
<evidence type="ECO:0000313" key="8">
    <source>
        <dbReference type="EMBL" id="SDG52189.1"/>
    </source>
</evidence>
<sequence>MSASRPPLAVMTAAFTGVQVGLSIVASRVAVDDLGPTVLALFRYSIGAAMILPLAVHLGWRRIPLRDLWVIAALGIGQFGILVALLNLAVMHISAGLGSLIFATMPVQTVLISALLGRQALTLRRLAGAALTTLGVAAALSDRLIGEAGGAGLWIGIAAALASAFTGAVCSVLYRPYLTRYPTVQVSGLAMGASVLFLAMLSPFDGPPIGWDALDAAPWGIVAFIGILSGVGYITWLYSLREMVATEVTLFLALAPITASALGALLLGETLGLGLFAGLALVILGMRLALSQASSSPSSSSR</sequence>
<dbReference type="SUPFAM" id="SSF103481">
    <property type="entry name" value="Multidrug resistance efflux transporter EmrE"/>
    <property type="match status" value="2"/>
</dbReference>